<comment type="caution">
    <text evidence="1">The sequence shown here is derived from an EMBL/GenBank/DDBJ whole genome shotgun (WGS) entry which is preliminary data.</text>
</comment>
<dbReference type="Proteomes" id="UP000297910">
    <property type="component" value="Unassembled WGS sequence"/>
</dbReference>
<reference evidence="1 2" key="1">
    <citation type="submission" date="2017-12" db="EMBL/GenBank/DDBJ databases">
        <title>Comparative genomics of Botrytis spp.</title>
        <authorList>
            <person name="Valero-Jimenez C.A."/>
            <person name="Tapia P."/>
            <person name="Veloso J."/>
            <person name="Silva-Moreno E."/>
            <person name="Staats M."/>
            <person name="Valdes J.H."/>
            <person name="Van Kan J.A.L."/>
        </authorList>
    </citation>
    <scope>NUCLEOTIDE SEQUENCE [LARGE SCALE GENOMIC DNA]</scope>
    <source>
        <strain evidence="1 2">Bp0003</strain>
    </source>
</reference>
<dbReference type="SUPFAM" id="SSF56601">
    <property type="entry name" value="beta-lactamase/transpeptidase-like"/>
    <property type="match status" value="1"/>
</dbReference>
<evidence type="ECO:0000313" key="1">
    <source>
        <dbReference type="EMBL" id="TGO23971.1"/>
    </source>
</evidence>
<dbReference type="Gene3D" id="3.40.710.10">
    <property type="entry name" value="DD-peptidase/beta-lactamase superfamily"/>
    <property type="match status" value="1"/>
</dbReference>
<evidence type="ECO:0008006" key="3">
    <source>
        <dbReference type="Google" id="ProtNLM"/>
    </source>
</evidence>
<name>A0A4Z1FQR6_9HELO</name>
<dbReference type="EMBL" id="PQXI01000116">
    <property type="protein sequence ID" value="TGO23971.1"/>
    <property type="molecule type" value="Genomic_DNA"/>
</dbReference>
<dbReference type="InterPro" id="IPR012338">
    <property type="entry name" value="Beta-lactam/transpept-like"/>
</dbReference>
<proteinExistence type="predicted"/>
<protein>
    <recommendedName>
        <fullName evidence="3">Beta-lactamase-related domain-containing protein</fullName>
    </recommendedName>
</protein>
<evidence type="ECO:0000313" key="2">
    <source>
        <dbReference type="Proteomes" id="UP000297910"/>
    </source>
</evidence>
<accession>A0A4Z1FQR6</accession>
<gene>
    <name evidence="1" type="ORF">BPAE_0116g00290</name>
</gene>
<sequence length="78" mass="8849">MSDKISEHVNQKYLYGNGNANDATIDGLLSHTAGVESWEDDPNWITEARGKKLDPKTIRDKKYTLKLETGRFSYSNTN</sequence>
<organism evidence="1 2">
    <name type="scientific">Botrytis paeoniae</name>
    <dbReference type="NCBI Taxonomy" id="278948"/>
    <lineage>
        <taxon>Eukaryota</taxon>
        <taxon>Fungi</taxon>
        <taxon>Dikarya</taxon>
        <taxon>Ascomycota</taxon>
        <taxon>Pezizomycotina</taxon>
        <taxon>Leotiomycetes</taxon>
        <taxon>Helotiales</taxon>
        <taxon>Sclerotiniaceae</taxon>
        <taxon>Botrytis</taxon>
    </lineage>
</organism>
<keyword evidence="2" id="KW-1185">Reference proteome</keyword>
<dbReference type="AlphaFoldDB" id="A0A4Z1FQR6"/>